<accession>A0ABQ9EMH5</accession>
<dbReference type="EMBL" id="JARBDR010000813">
    <property type="protein sequence ID" value="KAJ8306453.1"/>
    <property type="molecule type" value="Genomic_DNA"/>
</dbReference>
<dbReference type="InterPro" id="IPR035940">
    <property type="entry name" value="CAP_sf"/>
</dbReference>
<proteinExistence type="predicted"/>
<dbReference type="SMART" id="SM00198">
    <property type="entry name" value="SCP"/>
    <property type="match status" value="1"/>
</dbReference>
<dbReference type="CDD" id="cd05380">
    <property type="entry name" value="CAP_euk"/>
    <property type="match status" value="1"/>
</dbReference>
<comment type="caution">
    <text evidence="3">The sequence shown here is derived from an EMBL/GenBank/DDBJ whole genome shotgun (WGS) entry which is preliminary data.</text>
</comment>
<feature type="signal peptide" evidence="1">
    <location>
        <begin position="1"/>
        <end position="19"/>
    </location>
</feature>
<organism evidence="3 4">
    <name type="scientific">Tegillarca granosa</name>
    <name type="common">Malaysian cockle</name>
    <name type="synonym">Anadara granosa</name>
    <dbReference type="NCBI Taxonomy" id="220873"/>
    <lineage>
        <taxon>Eukaryota</taxon>
        <taxon>Metazoa</taxon>
        <taxon>Spiralia</taxon>
        <taxon>Lophotrochozoa</taxon>
        <taxon>Mollusca</taxon>
        <taxon>Bivalvia</taxon>
        <taxon>Autobranchia</taxon>
        <taxon>Pteriomorphia</taxon>
        <taxon>Arcoida</taxon>
        <taxon>Arcoidea</taxon>
        <taxon>Arcidae</taxon>
        <taxon>Tegillarca</taxon>
    </lineage>
</organism>
<evidence type="ECO:0000259" key="2">
    <source>
        <dbReference type="SMART" id="SM00198"/>
    </source>
</evidence>
<keyword evidence="4" id="KW-1185">Reference proteome</keyword>
<dbReference type="InterPro" id="IPR014044">
    <property type="entry name" value="CAP_dom"/>
</dbReference>
<evidence type="ECO:0000313" key="4">
    <source>
        <dbReference type="Proteomes" id="UP001217089"/>
    </source>
</evidence>
<sequence>MYTPFFVLILVNSFKVCQPEVTQVGADIKQMLIDIHNKYRSMQRSSDMQKQTWSNTLAEEAQGWIKRCVFDHKRKERGENLAYNTFKSKTVEEKINGALESWYDEISNYNSMVKVWIQL</sequence>
<evidence type="ECO:0000256" key="1">
    <source>
        <dbReference type="SAM" id="SignalP"/>
    </source>
</evidence>
<dbReference type="SUPFAM" id="SSF55797">
    <property type="entry name" value="PR-1-like"/>
    <property type="match status" value="1"/>
</dbReference>
<dbReference type="InterPro" id="IPR001283">
    <property type="entry name" value="CRISP-related"/>
</dbReference>
<dbReference type="Proteomes" id="UP001217089">
    <property type="component" value="Unassembled WGS sequence"/>
</dbReference>
<dbReference type="Pfam" id="PF00188">
    <property type="entry name" value="CAP"/>
    <property type="match status" value="1"/>
</dbReference>
<protein>
    <recommendedName>
        <fullName evidence="2">SCP domain-containing protein</fullName>
    </recommendedName>
</protein>
<dbReference type="Gene3D" id="3.40.33.10">
    <property type="entry name" value="CAP"/>
    <property type="match status" value="1"/>
</dbReference>
<feature type="chain" id="PRO_5046654365" description="SCP domain-containing protein" evidence="1">
    <location>
        <begin position="20"/>
        <end position="119"/>
    </location>
</feature>
<name>A0ABQ9EMH5_TEGGR</name>
<evidence type="ECO:0000313" key="3">
    <source>
        <dbReference type="EMBL" id="KAJ8306453.1"/>
    </source>
</evidence>
<dbReference type="PANTHER" id="PTHR10334">
    <property type="entry name" value="CYSTEINE-RICH SECRETORY PROTEIN-RELATED"/>
    <property type="match status" value="1"/>
</dbReference>
<feature type="domain" description="SCP" evidence="2">
    <location>
        <begin position="27"/>
        <end position="118"/>
    </location>
</feature>
<gene>
    <name evidence="3" type="ORF">KUTeg_016998</name>
</gene>
<keyword evidence="1" id="KW-0732">Signal</keyword>
<reference evidence="3 4" key="1">
    <citation type="submission" date="2022-12" db="EMBL/GenBank/DDBJ databases">
        <title>Chromosome-level genome of Tegillarca granosa.</title>
        <authorList>
            <person name="Kim J."/>
        </authorList>
    </citation>
    <scope>NUCLEOTIDE SEQUENCE [LARGE SCALE GENOMIC DNA]</scope>
    <source>
        <strain evidence="3">Teg-2019</strain>
        <tissue evidence="3">Adductor muscle</tissue>
    </source>
</reference>